<keyword evidence="4" id="KW-1185">Reference proteome</keyword>
<dbReference type="InterPro" id="IPR003673">
    <property type="entry name" value="CoA-Trfase_fam_III"/>
</dbReference>
<dbReference type="PANTHER" id="PTHR48207">
    <property type="entry name" value="SUCCINATE--HYDROXYMETHYLGLUTARATE COA-TRANSFERASE"/>
    <property type="match status" value="1"/>
</dbReference>
<dbReference type="GO" id="GO:0033608">
    <property type="term" value="F:formyl-CoA transferase activity"/>
    <property type="evidence" value="ECO:0007669"/>
    <property type="project" value="UniProtKB-EC"/>
</dbReference>
<dbReference type="InterPro" id="IPR050483">
    <property type="entry name" value="CoA-transferase_III_domain"/>
</dbReference>
<dbReference type="SUPFAM" id="SSF89796">
    <property type="entry name" value="CoA-transferase family III (CaiB/BaiF)"/>
    <property type="match status" value="1"/>
</dbReference>
<accession>A0A1X6XFT2</accession>
<dbReference type="Gene3D" id="3.30.1540.10">
    <property type="entry name" value="formyl-coa transferase, domain 3"/>
    <property type="match status" value="1"/>
</dbReference>
<reference evidence="4" key="1">
    <citation type="submission" date="2017-02" db="EMBL/GenBank/DDBJ databases">
        <authorList>
            <person name="Dridi B."/>
        </authorList>
    </citation>
    <scope>NUCLEOTIDE SEQUENCE [LARGE SCALE GENOMIC DNA]</scope>
    <source>
        <strain evidence="4">B Co 03.10</strain>
    </source>
</reference>
<gene>
    <name evidence="3" type="ORF">FM105_08080</name>
</gene>
<sequence length="396" mass="42010">MTGERISNGEATGASATGSLGGITVVDLSRVLGGPYATQILGDHGAHVVKIEPPQGDETRAWGPPFYRDDIAWYYAGVNRNKEVRTLDLRTDAGQAQLRVLLADADVLVENFKPGTLEKWGLGYDALSVDFPRLVHCSVTGFGEDGPLGGMPGYDAVAQAMSGLMSVNGTPETGPTRIGMPAVDMITGLNAVNGIMMALWERSVSGRGQRVETTLFDCALSVMHPHMPNLFGTGRPAARTGNDHPNIAPYSTYATGEGDLFIAVGNDRQFARLCERIGVPQVVEDARFATNADRSVHREELRAELEAAMLAFEAVALGEALMADGVPAGPILDSAQAAAHPHTAHREMIIEMDGGYRGVASPVKLSRTPATYRISPGGADAVDQVQTTADQPLMSD</sequence>
<dbReference type="RefSeq" id="WP_087007076.1">
    <property type="nucleotide sequence ID" value="NZ_FWFF01000014.1"/>
</dbReference>
<evidence type="ECO:0000256" key="1">
    <source>
        <dbReference type="ARBA" id="ARBA00022679"/>
    </source>
</evidence>
<dbReference type="AlphaFoldDB" id="A0A1X6XFT2"/>
<dbReference type="Proteomes" id="UP000196581">
    <property type="component" value="Unassembled WGS sequence"/>
</dbReference>
<dbReference type="EMBL" id="FWFF01000014">
    <property type="protein sequence ID" value="SLM97990.1"/>
    <property type="molecule type" value="Genomic_DNA"/>
</dbReference>
<protein>
    <submittedName>
        <fullName evidence="3">L-carnitine dehydratase/bile acid-inducible protein F</fullName>
        <ecNumber evidence="3">2.8.3.16</ecNumber>
    </submittedName>
</protein>
<evidence type="ECO:0000313" key="4">
    <source>
        <dbReference type="Proteomes" id="UP000196581"/>
    </source>
</evidence>
<keyword evidence="1 3" id="KW-0808">Transferase</keyword>
<proteinExistence type="predicted"/>
<feature type="region of interest" description="Disordered" evidence="2">
    <location>
        <begin position="375"/>
        <end position="396"/>
    </location>
</feature>
<organism evidence="3 4">
    <name type="scientific">Brevibacterium yomogidense</name>
    <dbReference type="NCBI Taxonomy" id="946573"/>
    <lineage>
        <taxon>Bacteria</taxon>
        <taxon>Bacillati</taxon>
        <taxon>Actinomycetota</taxon>
        <taxon>Actinomycetes</taxon>
        <taxon>Micrococcales</taxon>
        <taxon>Brevibacteriaceae</taxon>
        <taxon>Brevibacterium</taxon>
    </lineage>
</organism>
<evidence type="ECO:0000256" key="2">
    <source>
        <dbReference type="SAM" id="MobiDB-lite"/>
    </source>
</evidence>
<evidence type="ECO:0000313" key="3">
    <source>
        <dbReference type="EMBL" id="SLM97990.1"/>
    </source>
</evidence>
<dbReference type="InterPro" id="IPR044855">
    <property type="entry name" value="CoA-Trfase_III_dom3_sf"/>
</dbReference>
<name>A0A1X6XFT2_9MICO</name>
<dbReference type="EC" id="2.8.3.16" evidence="3"/>
<dbReference type="InterPro" id="IPR023606">
    <property type="entry name" value="CoA-Trfase_III_dom_1_sf"/>
</dbReference>
<dbReference type="PANTHER" id="PTHR48207:SF3">
    <property type="entry name" value="SUCCINATE--HYDROXYMETHYLGLUTARATE COA-TRANSFERASE"/>
    <property type="match status" value="1"/>
</dbReference>
<dbReference type="Gene3D" id="3.40.50.10540">
    <property type="entry name" value="Crotonobetainyl-coa:carnitine coa-transferase, domain 1"/>
    <property type="match status" value="1"/>
</dbReference>
<dbReference type="Pfam" id="PF02515">
    <property type="entry name" value="CoA_transf_3"/>
    <property type="match status" value="1"/>
</dbReference>